<evidence type="ECO:0000256" key="4">
    <source>
        <dbReference type="ARBA" id="ARBA00022692"/>
    </source>
</evidence>
<dbReference type="Proteomes" id="UP000005713">
    <property type="component" value="Unassembled WGS sequence"/>
</dbReference>
<dbReference type="GO" id="GO:0022857">
    <property type="term" value="F:transmembrane transporter activity"/>
    <property type="evidence" value="ECO:0007669"/>
    <property type="project" value="InterPro"/>
</dbReference>
<dbReference type="Pfam" id="PF02472">
    <property type="entry name" value="ExbD"/>
    <property type="match status" value="1"/>
</dbReference>
<evidence type="ECO:0008006" key="10">
    <source>
        <dbReference type="Google" id="ProtNLM"/>
    </source>
</evidence>
<keyword evidence="7" id="KW-0653">Protein transport</keyword>
<dbReference type="EMBL" id="AAYA01000024">
    <property type="protein sequence ID" value="EBA05750.1"/>
    <property type="molecule type" value="Genomic_DNA"/>
</dbReference>
<name>A3KAP4_SAGS3</name>
<evidence type="ECO:0000256" key="5">
    <source>
        <dbReference type="ARBA" id="ARBA00022989"/>
    </source>
</evidence>
<evidence type="ECO:0000256" key="1">
    <source>
        <dbReference type="ARBA" id="ARBA00004162"/>
    </source>
</evidence>
<keyword evidence="5" id="KW-1133">Transmembrane helix</keyword>
<comment type="similarity">
    <text evidence="2 7">Belongs to the ExbD/TolR family.</text>
</comment>
<protein>
    <recommendedName>
        <fullName evidence="10">Biopolymer transport protein ExbD/TolR</fullName>
    </recommendedName>
</protein>
<dbReference type="InterPro" id="IPR003400">
    <property type="entry name" value="ExbD"/>
</dbReference>
<evidence type="ECO:0000256" key="2">
    <source>
        <dbReference type="ARBA" id="ARBA00005811"/>
    </source>
</evidence>
<dbReference type="PANTHER" id="PTHR30558">
    <property type="entry name" value="EXBD MEMBRANE COMPONENT OF PMF-DRIVEN MACROMOLECULE IMPORT SYSTEM"/>
    <property type="match status" value="1"/>
</dbReference>
<organism evidence="8 9">
    <name type="scientific">Sagittula stellata (strain ATCC 700073 / DSM 11524 / E-37)</name>
    <dbReference type="NCBI Taxonomy" id="388399"/>
    <lineage>
        <taxon>Bacteria</taxon>
        <taxon>Pseudomonadati</taxon>
        <taxon>Pseudomonadota</taxon>
        <taxon>Alphaproteobacteria</taxon>
        <taxon>Rhodobacterales</taxon>
        <taxon>Roseobacteraceae</taxon>
        <taxon>Sagittula</taxon>
    </lineage>
</organism>
<dbReference type="GO" id="GO:0005886">
    <property type="term" value="C:plasma membrane"/>
    <property type="evidence" value="ECO:0007669"/>
    <property type="project" value="UniProtKB-SubCell"/>
</dbReference>
<accession>A3KAP4</accession>
<keyword evidence="4 7" id="KW-0812">Transmembrane</keyword>
<keyword evidence="6" id="KW-0472">Membrane</keyword>
<evidence type="ECO:0000256" key="6">
    <source>
        <dbReference type="ARBA" id="ARBA00023136"/>
    </source>
</evidence>
<evidence type="ECO:0000313" key="8">
    <source>
        <dbReference type="EMBL" id="EBA05750.1"/>
    </source>
</evidence>
<dbReference type="AlphaFoldDB" id="A3KAP4"/>
<evidence type="ECO:0000256" key="3">
    <source>
        <dbReference type="ARBA" id="ARBA00022475"/>
    </source>
</evidence>
<reference evidence="8 9" key="1">
    <citation type="submission" date="2006-06" db="EMBL/GenBank/DDBJ databases">
        <authorList>
            <person name="Moran M.A."/>
            <person name="Ferriera S."/>
            <person name="Johnson J."/>
            <person name="Kravitz S."/>
            <person name="Beeson K."/>
            <person name="Sutton G."/>
            <person name="Rogers Y.-H."/>
            <person name="Friedman R."/>
            <person name="Frazier M."/>
            <person name="Venter J.C."/>
        </authorList>
    </citation>
    <scope>NUCLEOTIDE SEQUENCE [LARGE SCALE GENOMIC DNA]</scope>
    <source>
        <strain evidence="8 9">E-37</strain>
    </source>
</reference>
<comment type="caution">
    <text evidence="8">The sequence shown here is derived from an EMBL/GenBank/DDBJ whole genome shotgun (WGS) entry which is preliminary data.</text>
</comment>
<evidence type="ECO:0000256" key="7">
    <source>
        <dbReference type="RuleBase" id="RU003879"/>
    </source>
</evidence>
<comment type="subcellular location">
    <subcellularLocation>
        <location evidence="1">Cell membrane</location>
        <topology evidence="1">Single-pass membrane protein</topology>
    </subcellularLocation>
    <subcellularLocation>
        <location evidence="7">Cell membrane</location>
        <topology evidence="7">Single-pass type II membrane protein</topology>
    </subcellularLocation>
</comment>
<keyword evidence="9" id="KW-1185">Reference proteome</keyword>
<dbReference type="eggNOG" id="ENOG5032VXS">
    <property type="taxonomic scope" value="Bacteria"/>
</dbReference>
<evidence type="ECO:0000313" key="9">
    <source>
        <dbReference type="Proteomes" id="UP000005713"/>
    </source>
</evidence>
<sequence length="131" mass="13782">MTPLADAMFQLLIFFMLTSSLTPYSLLTVQTAAPPPEQVTATSAPTPNDQTPTPPLEVALWTLEAEKIIVGGQEFSFDSLDALAEALGSDVAPADVTILVRDTARVQDVTTVLARLSTANVGAVRVARGAL</sequence>
<proteinExistence type="inferred from homology"/>
<dbReference type="GO" id="GO:0015031">
    <property type="term" value="P:protein transport"/>
    <property type="evidence" value="ECO:0007669"/>
    <property type="project" value="UniProtKB-KW"/>
</dbReference>
<gene>
    <name evidence="8" type="ORF">SSE37_03025</name>
</gene>
<keyword evidence="3" id="KW-1003">Cell membrane</keyword>
<keyword evidence="7" id="KW-0813">Transport</keyword>